<evidence type="ECO:0000313" key="2">
    <source>
        <dbReference type="Proteomes" id="UP000016662"/>
    </source>
</evidence>
<dbReference type="AlphaFoldDB" id="U2MB15"/>
<dbReference type="eggNOG" id="ENOG5032Y2N">
    <property type="taxonomic scope" value="Bacteria"/>
</dbReference>
<dbReference type="PATRIC" id="fig|411473.3.peg.949"/>
<proteinExistence type="predicted"/>
<reference evidence="1 2" key="1">
    <citation type="submission" date="2013-07" db="EMBL/GenBank/DDBJ databases">
        <authorList>
            <person name="Weinstock G."/>
            <person name="Sodergren E."/>
            <person name="Wylie T."/>
            <person name="Fulton L."/>
            <person name="Fulton R."/>
            <person name="Fronick C."/>
            <person name="O'Laughlin M."/>
            <person name="Godfrey J."/>
            <person name="Miner T."/>
            <person name="Herter B."/>
            <person name="Appelbaum E."/>
            <person name="Cordes M."/>
            <person name="Lek S."/>
            <person name="Wollam A."/>
            <person name="Pepin K.H."/>
            <person name="Palsikar V.B."/>
            <person name="Mitreva M."/>
            <person name="Wilson R.K."/>
        </authorList>
    </citation>
    <scope>NUCLEOTIDE SEQUENCE [LARGE SCALE GENOMIC DNA]</scope>
    <source>
        <strain evidence="1 2">ATCC 27760</strain>
    </source>
</reference>
<accession>U2MB15</accession>
<dbReference type="HOGENOM" id="CLU_213250_0_0_9"/>
<gene>
    <name evidence="1" type="ORF">RUMCAL_01150</name>
</gene>
<evidence type="ECO:0000313" key="1">
    <source>
        <dbReference type="EMBL" id="ERJ96483.1"/>
    </source>
</evidence>
<comment type="caution">
    <text evidence="1">The sequence shown here is derived from an EMBL/GenBank/DDBJ whole genome shotgun (WGS) entry which is preliminary data.</text>
</comment>
<organism evidence="1 2">
    <name type="scientific">Ruminococcus callidus ATCC 27760</name>
    <dbReference type="NCBI Taxonomy" id="411473"/>
    <lineage>
        <taxon>Bacteria</taxon>
        <taxon>Bacillati</taxon>
        <taxon>Bacillota</taxon>
        <taxon>Clostridia</taxon>
        <taxon>Eubacteriales</taxon>
        <taxon>Oscillospiraceae</taxon>
        <taxon>Ruminococcus</taxon>
    </lineage>
</organism>
<dbReference type="EMBL" id="AWVF01000136">
    <property type="protein sequence ID" value="ERJ96483.1"/>
    <property type="molecule type" value="Genomic_DNA"/>
</dbReference>
<name>U2MB15_9FIRM</name>
<dbReference type="Proteomes" id="UP000016662">
    <property type="component" value="Unassembled WGS sequence"/>
</dbReference>
<dbReference type="STRING" id="411473.RUMCAL_01150"/>
<sequence length="54" mass="6250">MTTPLFLLRCVQLGLSMGDLDFLTIGLVNDMFTERENDDCHYDVMADQRDFDAF</sequence>
<protein>
    <submittedName>
        <fullName evidence="1">Uncharacterized protein</fullName>
    </submittedName>
</protein>
<keyword evidence="2" id="KW-1185">Reference proteome</keyword>